<proteinExistence type="predicted"/>
<dbReference type="EMBL" id="BGZK01000038">
    <property type="protein sequence ID" value="GBP09875.1"/>
    <property type="molecule type" value="Genomic_DNA"/>
</dbReference>
<organism evidence="1 2">
    <name type="scientific">Eumeta variegata</name>
    <name type="common">Bagworm moth</name>
    <name type="synonym">Eumeta japonica</name>
    <dbReference type="NCBI Taxonomy" id="151549"/>
    <lineage>
        <taxon>Eukaryota</taxon>
        <taxon>Metazoa</taxon>
        <taxon>Ecdysozoa</taxon>
        <taxon>Arthropoda</taxon>
        <taxon>Hexapoda</taxon>
        <taxon>Insecta</taxon>
        <taxon>Pterygota</taxon>
        <taxon>Neoptera</taxon>
        <taxon>Endopterygota</taxon>
        <taxon>Lepidoptera</taxon>
        <taxon>Glossata</taxon>
        <taxon>Ditrysia</taxon>
        <taxon>Tineoidea</taxon>
        <taxon>Psychidae</taxon>
        <taxon>Oiketicinae</taxon>
        <taxon>Eumeta</taxon>
    </lineage>
</organism>
<protein>
    <recommendedName>
        <fullName evidence="3">Reverse transcriptase domain-containing protein</fullName>
    </recommendedName>
</protein>
<evidence type="ECO:0008006" key="3">
    <source>
        <dbReference type="Google" id="ProtNLM"/>
    </source>
</evidence>
<name>A0A4C1T6Q4_EUMVA</name>
<reference evidence="1 2" key="1">
    <citation type="journal article" date="2019" name="Commun. Biol.">
        <title>The bagworm genome reveals a unique fibroin gene that provides high tensile strength.</title>
        <authorList>
            <person name="Kono N."/>
            <person name="Nakamura H."/>
            <person name="Ohtoshi R."/>
            <person name="Tomita M."/>
            <person name="Numata K."/>
            <person name="Arakawa K."/>
        </authorList>
    </citation>
    <scope>NUCLEOTIDE SEQUENCE [LARGE SCALE GENOMIC DNA]</scope>
</reference>
<dbReference type="STRING" id="151549.A0A4C1T6Q4"/>
<dbReference type="Proteomes" id="UP000299102">
    <property type="component" value="Unassembled WGS sequence"/>
</dbReference>
<comment type="caution">
    <text evidence="1">The sequence shown here is derived from an EMBL/GenBank/DDBJ whole genome shotgun (WGS) entry which is preliminary data.</text>
</comment>
<evidence type="ECO:0000313" key="1">
    <source>
        <dbReference type="EMBL" id="GBP09875.1"/>
    </source>
</evidence>
<dbReference type="AlphaFoldDB" id="A0A4C1T6Q4"/>
<keyword evidence="2" id="KW-1185">Reference proteome</keyword>
<sequence length="170" mass="19738">MPQYADDQVILTSSACELKAMVIKINDYVNERAINIMVFERSKYRTECNIYRRRESRTSERVYTLGSLFTNYGKHNRDIKRRVYARNKVNGALHAIMSSKSVSQQARLAIHNGVLIPTLIYGSEGWVWQKKNKRRINVVKMRFLRNMCAVSLKDDVKTTITESGVVSRKM</sequence>
<accession>A0A4C1T6Q4</accession>
<dbReference type="OrthoDB" id="425681at2759"/>
<evidence type="ECO:0000313" key="2">
    <source>
        <dbReference type="Proteomes" id="UP000299102"/>
    </source>
</evidence>
<gene>
    <name evidence="1" type="ORF">EVAR_92428_1</name>
</gene>